<keyword evidence="7" id="KW-0175">Coiled coil</keyword>
<keyword evidence="4" id="KW-0808">Transferase</keyword>
<dbReference type="SMART" id="SM00388">
    <property type="entry name" value="HisKA"/>
    <property type="match status" value="1"/>
</dbReference>
<evidence type="ECO:0000313" key="10">
    <source>
        <dbReference type="EMBL" id="SDD93188.1"/>
    </source>
</evidence>
<evidence type="ECO:0000256" key="1">
    <source>
        <dbReference type="ARBA" id="ARBA00000085"/>
    </source>
</evidence>
<dbReference type="EC" id="2.7.13.3" evidence="2"/>
<dbReference type="Pfam" id="PF08448">
    <property type="entry name" value="PAS_4"/>
    <property type="match status" value="1"/>
</dbReference>
<dbReference type="SUPFAM" id="SSF53850">
    <property type="entry name" value="Periplasmic binding protein-like II"/>
    <property type="match status" value="1"/>
</dbReference>
<dbReference type="Gene3D" id="3.40.190.10">
    <property type="entry name" value="Periplasmic binding protein-like II"/>
    <property type="match status" value="2"/>
</dbReference>
<keyword evidence="8" id="KW-0472">Membrane</keyword>
<dbReference type="Gene3D" id="3.30.450.20">
    <property type="entry name" value="PAS domain"/>
    <property type="match status" value="1"/>
</dbReference>
<dbReference type="SMART" id="SM00062">
    <property type="entry name" value="PBPb"/>
    <property type="match status" value="1"/>
</dbReference>
<dbReference type="SUPFAM" id="SSF55874">
    <property type="entry name" value="ATPase domain of HSP90 chaperone/DNA topoisomerase II/histidine kinase"/>
    <property type="match status" value="1"/>
</dbReference>
<evidence type="ECO:0000259" key="9">
    <source>
        <dbReference type="PROSITE" id="PS50109"/>
    </source>
</evidence>
<dbReference type="Proteomes" id="UP000199412">
    <property type="component" value="Unassembled WGS sequence"/>
</dbReference>
<dbReference type="PROSITE" id="PS50109">
    <property type="entry name" value="HIS_KIN"/>
    <property type="match status" value="1"/>
</dbReference>
<keyword evidence="5 10" id="KW-0418">Kinase</keyword>
<dbReference type="InterPro" id="IPR001638">
    <property type="entry name" value="Solute-binding_3/MltF_N"/>
</dbReference>
<dbReference type="SMART" id="SM00387">
    <property type="entry name" value="HATPase_c"/>
    <property type="match status" value="1"/>
</dbReference>
<feature type="domain" description="Histidine kinase" evidence="9">
    <location>
        <begin position="467"/>
        <end position="687"/>
    </location>
</feature>
<reference evidence="10 11" key="1">
    <citation type="submission" date="2016-10" db="EMBL/GenBank/DDBJ databases">
        <authorList>
            <person name="de Groot N.N."/>
        </authorList>
    </citation>
    <scope>NUCLEOTIDE SEQUENCE [LARGE SCALE GENOMIC DNA]</scope>
    <source>
        <strain evidence="10 11">ATCC 700224</strain>
    </source>
</reference>
<keyword evidence="8" id="KW-1133">Transmembrane helix</keyword>
<dbReference type="InterPro" id="IPR036097">
    <property type="entry name" value="HisK_dim/P_sf"/>
</dbReference>
<dbReference type="PANTHER" id="PTHR43711">
    <property type="entry name" value="TWO-COMPONENT HISTIDINE KINASE"/>
    <property type="match status" value="1"/>
</dbReference>
<dbReference type="PRINTS" id="PR00344">
    <property type="entry name" value="BCTRLSENSOR"/>
</dbReference>
<dbReference type="InterPro" id="IPR013656">
    <property type="entry name" value="PAS_4"/>
</dbReference>
<dbReference type="STRING" id="69960.SAMN05421720_102110"/>
<protein>
    <recommendedName>
        <fullName evidence="2">histidine kinase</fullName>
        <ecNumber evidence="2">2.7.13.3</ecNumber>
    </recommendedName>
</protein>
<dbReference type="CDD" id="cd00082">
    <property type="entry name" value="HisKA"/>
    <property type="match status" value="1"/>
</dbReference>
<feature type="coiled-coil region" evidence="7">
    <location>
        <begin position="310"/>
        <end position="340"/>
    </location>
</feature>
<keyword evidence="3" id="KW-0597">Phosphoprotein</keyword>
<dbReference type="AlphaFoldDB" id="A0A1G6YS46"/>
<accession>A0A1G6YS46</accession>
<dbReference type="InterPro" id="IPR000014">
    <property type="entry name" value="PAS"/>
</dbReference>
<evidence type="ECO:0000256" key="7">
    <source>
        <dbReference type="SAM" id="Coils"/>
    </source>
</evidence>
<evidence type="ECO:0000256" key="4">
    <source>
        <dbReference type="ARBA" id="ARBA00022679"/>
    </source>
</evidence>
<dbReference type="GO" id="GO:0000155">
    <property type="term" value="F:phosphorelay sensor kinase activity"/>
    <property type="evidence" value="ECO:0007669"/>
    <property type="project" value="InterPro"/>
</dbReference>
<evidence type="ECO:0000256" key="3">
    <source>
        <dbReference type="ARBA" id="ARBA00022553"/>
    </source>
</evidence>
<dbReference type="SUPFAM" id="SSF55785">
    <property type="entry name" value="PYP-like sensor domain (PAS domain)"/>
    <property type="match status" value="1"/>
</dbReference>
<dbReference type="CDD" id="cd13704">
    <property type="entry name" value="PBP2_HisK"/>
    <property type="match status" value="1"/>
</dbReference>
<comment type="catalytic activity">
    <reaction evidence="1">
        <text>ATP + protein L-histidine = ADP + protein N-phospho-L-histidine.</text>
        <dbReference type="EC" id="2.7.13.3"/>
    </reaction>
</comment>
<proteinExistence type="predicted"/>
<evidence type="ECO:0000313" key="11">
    <source>
        <dbReference type="Proteomes" id="UP000199412"/>
    </source>
</evidence>
<dbReference type="OrthoDB" id="8477265at2"/>
<name>A0A1G6YS46_9PROT</name>
<sequence>MFGRAGFVRWGRVGAVVALLLLLGLAATDSRARAVESLRVGSELDYPPFAMVDDSGAPTGFSVDLFRAVAEVMDLDVTFTVGPWNELLEDLRAGRLDALPFVGIFPDRDEYLDFSVPVVVTHGAAFRRDDGPRIESDDDLADLRVAVMRDDVGHEYARSRPWGGDVETFDSLGAAFDCLAAAACDVVVAPRLQGLLLIKERDLDGIAPASLTLEGFSLAYAFAVRAGDAGLLAKLNGGLAIVAADGTLERLHRTWLPEIESRRVIPVEVLLPYATGGLAVFLLVVTVLYVRQRRATGLADTRGRSLWRQAEHLRQLAARLDDERARAEQARAEADALIRVMPDLFFRLDAEGRFVDLHDPDGLALRDLDHLRGQSLEAALPEDVAQAAREALMRMHETGEAQPLDYALDLLDGKTHNFQARLAPMEDGGSLAVIRDVTEERQREADVRRAAGAMATVSAAKSRFLATLSHELRTPLNAILGFSEVLSQEMFGPLGSDQYRQYAKDVHVSGQALLRLVDDLMDITRIDSGRLALHETAVDLGAVVSSKVAVLTGLASANRTEIRVIAPDHPVRLWADEGQVQRMVVNLLSNAVKFTEAGTVEVSIEDQPDAGVALVVADTGIGMSPDQVANLGDPFYQTSPDVARGSGGYGLGIALVKEMITLHGGRLDHESVLDVGTTARLIFPPDRRLSNAVVPVTVAQSTTVS</sequence>
<dbReference type="SUPFAM" id="SSF47384">
    <property type="entry name" value="Homodimeric domain of signal transducing histidine kinase"/>
    <property type="match status" value="1"/>
</dbReference>
<dbReference type="Pfam" id="PF00497">
    <property type="entry name" value="SBP_bac_3"/>
    <property type="match status" value="1"/>
</dbReference>
<dbReference type="Gene3D" id="1.10.287.130">
    <property type="match status" value="1"/>
</dbReference>
<dbReference type="EMBL" id="FNAP01000002">
    <property type="protein sequence ID" value="SDD93188.1"/>
    <property type="molecule type" value="Genomic_DNA"/>
</dbReference>
<organism evidence="10 11">
    <name type="scientific">Rhodospira trueperi</name>
    <dbReference type="NCBI Taxonomy" id="69960"/>
    <lineage>
        <taxon>Bacteria</taxon>
        <taxon>Pseudomonadati</taxon>
        <taxon>Pseudomonadota</taxon>
        <taxon>Alphaproteobacteria</taxon>
        <taxon>Rhodospirillales</taxon>
        <taxon>Rhodospirillaceae</taxon>
        <taxon>Rhodospira</taxon>
    </lineage>
</organism>
<evidence type="ECO:0000256" key="5">
    <source>
        <dbReference type="ARBA" id="ARBA00022777"/>
    </source>
</evidence>
<dbReference type="InterPro" id="IPR004358">
    <property type="entry name" value="Sig_transdc_His_kin-like_C"/>
</dbReference>
<evidence type="ECO:0000256" key="2">
    <source>
        <dbReference type="ARBA" id="ARBA00012438"/>
    </source>
</evidence>
<keyword evidence="11" id="KW-1185">Reference proteome</keyword>
<feature type="transmembrane region" description="Helical" evidence="8">
    <location>
        <begin position="270"/>
        <end position="290"/>
    </location>
</feature>
<dbReference type="Pfam" id="PF00512">
    <property type="entry name" value="HisKA"/>
    <property type="match status" value="1"/>
</dbReference>
<dbReference type="InterPro" id="IPR035965">
    <property type="entry name" value="PAS-like_dom_sf"/>
</dbReference>
<keyword evidence="8" id="KW-0812">Transmembrane</keyword>
<dbReference type="InterPro" id="IPR003594">
    <property type="entry name" value="HATPase_dom"/>
</dbReference>
<gene>
    <name evidence="10" type="ORF">SAMN05421720_102110</name>
</gene>
<dbReference type="CDD" id="cd00130">
    <property type="entry name" value="PAS"/>
    <property type="match status" value="1"/>
</dbReference>
<evidence type="ECO:0000256" key="6">
    <source>
        <dbReference type="ARBA" id="ARBA00023012"/>
    </source>
</evidence>
<dbReference type="InterPro" id="IPR005467">
    <property type="entry name" value="His_kinase_dom"/>
</dbReference>
<dbReference type="Pfam" id="PF02518">
    <property type="entry name" value="HATPase_c"/>
    <property type="match status" value="1"/>
</dbReference>
<dbReference type="InterPro" id="IPR003661">
    <property type="entry name" value="HisK_dim/P_dom"/>
</dbReference>
<evidence type="ECO:0000256" key="8">
    <source>
        <dbReference type="SAM" id="Phobius"/>
    </source>
</evidence>
<dbReference type="Gene3D" id="3.30.565.10">
    <property type="entry name" value="Histidine kinase-like ATPase, C-terminal domain"/>
    <property type="match status" value="1"/>
</dbReference>
<keyword evidence="6" id="KW-0902">Two-component regulatory system</keyword>
<dbReference type="InterPro" id="IPR050736">
    <property type="entry name" value="Sensor_HK_Regulatory"/>
</dbReference>
<dbReference type="InterPro" id="IPR036890">
    <property type="entry name" value="HATPase_C_sf"/>
</dbReference>
<dbReference type="PANTHER" id="PTHR43711:SF26">
    <property type="entry name" value="SENSOR HISTIDINE KINASE RCSC"/>
    <property type="match status" value="1"/>
</dbReference>